<dbReference type="PROSITE" id="PS50109">
    <property type="entry name" value="HIS_KIN"/>
    <property type="match status" value="1"/>
</dbReference>
<evidence type="ECO:0000259" key="1">
    <source>
        <dbReference type="PROSITE" id="PS50109"/>
    </source>
</evidence>
<protein>
    <submittedName>
        <fullName evidence="2">ATP-binding protein</fullName>
    </submittedName>
</protein>
<gene>
    <name evidence="2" type="ORF">EW093_05455</name>
</gene>
<sequence length="180" mass="20439">MHYSLCDMVLDLFQNSVEANSKTITLDFIQDKSFLEVNLTDDGKGMDESTLDRVKDPFYTDGIKHKNRRVGLGIPFLIQTTEMTDGSFHLKSVLGEGTALSATFNLNHWDTPPIGGITDLLISCLSFDGEYEFIFNREDRERKLSYTITRSELLDVLGDLTLVTNMILLKEFIESQELDN</sequence>
<dbReference type="InterPro" id="IPR003594">
    <property type="entry name" value="HATPase_dom"/>
</dbReference>
<evidence type="ECO:0000313" key="3">
    <source>
        <dbReference type="Proteomes" id="UP000323824"/>
    </source>
</evidence>
<dbReference type="KEGG" id="sper:EW093_05455"/>
<dbReference type="Pfam" id="PF02518">
    <property type="entry name" value="HATPase_c"/>
    <property type="match status" value="1"/>
</dbReference>
<dbReference type="EMBL" id="CP035807">
    <property type="protein sequence ID" value="QEN04172.1"/>
    <property type="molecule type" value="Genomic_DNA"/>
</dbReference>
<dbReference type="Proteomes" id="UP000323824">
    <property type="component" value="Chromosome"/>
</dbReference>
<dbReference type="InterPro" id="IPR005467">
    <property type="entry name" value="His_kinase_dom"/>
</dbReference>
<keyword evidence="3" id="KW-1185">Reference proteome</keyword>
<dbReference type="CDD" id="cd00075">
    <property type="entry name" value="HATPase"/>
    <property type="match status" value="1"/>
</dbReference>
<dbReference type="AlphaFoldDB" id="A0A5C1QD90"/>
<organism evidence="2 3">
    <name type="scientific">Thiospirochaeta perfilievii</name>
    <dbReference type="NCBI Taxonomy" id="252967"/>
    <lineage>
        <taxon>Bacteria</taxon>
        <taxon>Pseudomonadati</taxon>
        <taxon>Spirochaetota</taxon>
        <taxon>Spirochaetia</taxon>
        <taxon>Spirochaetales</taxon>
        <taxon>Spirochaetaceae</taxon>
        <taxon>Thiospirochaeta</taxon>
    </lineage>
</organism>
<dbReference type="InterPro" id="IPR036890">
    <property type="entry name" value="HATPase_C_sf"/>
</dbReference>
<feature type="domain" description="Histidine kinase" evidence="1">
    <location>
        <begin position="1"/>
        <end position="108"/>
    </location>
</feature>
<name>A0A5C1QD90_9SPIO</name>
<dbReference type="Gene3D" id="3.30.565.10">
    <property type="entry name" value="Histidine kinase-like ATPase, C-terminal domain"/>
    <property type="match status" value="1"/>
</dbReference>
<reference evidence="2 3" key="1">
    <citation type="submission" date="2019-02" db="EMBL/GenBank/DDBJ databases">
        <authorList>
            <person name="Fomenkov A."/>
            <person name="Dubinina G."/>
            <person name="Grabovich M."/>
            <person name="Vincze T."/>
            <person name="Roberts R.J."/>
        </authorList>
    </citation>
    <scope>NUCLEOTIDE SEQUENCE [LARGE SCALE GENOMIC DNA]</scope>
    <source>
        <strain evidence="2 3">P</strain>
    </source>
</reference>
<evidence type="ECO:0000313" key="2">
    <source>
        <dbReference type="EMBL" id="QEN04172.1"/>
    </source>
</evidence>
<reference evidence="2 3" key="2">
    <citation type="submission" date="2019-09" db="EMBL/GenBank/DDBJ databases">
        <title>Complete Genome Sequence and Methylome Analysis of free living Spirochaetas.</title>
        <authorList>
            <person name="Leshcheva N."/>
            <person name="Mikheeva N."/>
        </authorList>
    </citation>
    <scope>NUCLEOTIDE SEQUENCE [LARGE SCALE GENOMIC DNA]</scope>
    <source>
        <strain evidence="2 3">P</strain>
    </source>
</reference>
<dbReference type="SUPFAM" id="SSF55874">
    <property type="entry name" value="ATPase domain of HSP90 chaperone/DNA topoisomerase II/histidine kinase"/>
    <property type="match status" value="1"/>
</dbReference>
<proteinExistence type="predicted"/>
<keyword evidence="2" id="KW-0067">ATP-binding</keyword>
<accession>A0A5C1QD90</accession>
<keyword evidence="2" id="KW-0547">Nucleotide-binding</keyword>
<dbReference type="RefSeq" id="WP_187759847.1">
    <property type="nucleotide sequence ID" value="NZ_CP035807.1"/>
</dbReference>
<dbReference type="GO" id="GO:0005524">
    <property type="term" value="F:ATP binding"/>
    <property type="evidence" value="ECO:0007669"/>
    <property type="project" value="UniProtKB-KW"/>
</dbReference>